<keyword evidence="3" id="KW-1185">Reference proteome</keyword>
<comment type="caution">
    <text evidence="2">The sequence shown here is derived from an EMBL/GenBank/DDBJ whole genome shotgun (WGS) entry which is preliminary data.</text>
</comment>
<protein>
    <submittedName>
        <fullName evidence="2">Uncharacterized protein</fullName>
    </submittedName>
</protein>
<evidence type="ECO:0000256" key="1">
    <source>
        <dbReference type="SAM" id="MobiDB-lite"/>
    </source>
</evidence>
<feature type="compositionally biased region" description="Polar residues" evidence="1">
    <location>
        <begin position="36"/>
        <end position="49"/>
    </location>
</feature>
<evidence type="ECO:0000313" key="2">
    <source>
        <dbReference type="EMBL" id="MBW0488580.1"/>
    </source>
</evidence>
<organism evidence="2 3">
    <name type="scientific">Austropuccinia psidii MF-1</name>
    <dbReference type="NCBI Taxonomy" id="1389203"/>
    <lineage>
        <taxon>Eukaryota</taxon>
        <taxon>Fungi</taxon>
        <taxon>Dikarya</taxon>
        <taxon>Basidiomycota</taxon>
        <taxon>Pucciniomycotina</taxon>
        <taxon>Pucciniomycetes</taxon>
        <taxon>Pucciniales</taxon>
        <taxon>Sphaerophragmiaceae</taxon>
        <taxon>Austropuccinia</taxon>
    </lineage>
</organism>
<feature type="region of interest" description="Disordered" evidence="1">
    <location>
        <begin position="1"/>
        <end position="86"/>
    </location>
</feature>
<accession>A0A9Q3CSG1</accession>
<sequence length="134" mass="15293">MTTRREYQYSIKSDVGGLRSRNDPNKGKGNGEIPSGTESTQGSAISQRQVPEMSIISEPELELSTSNSKRYKSQSEGSDRPLHKPVQEVLHGVQGKDWEMWPQIHQRVMNSWHILNKFLKQDEIVRYSNGQNPL</sequence>
<dbReference type="Proteomes" id="UP000765509">
    <property type="component" value="Unassembled WGS sequence"/>
</dbReference>
<reference evidence="2" key="1">
    <citation type="submission" date="2021-03" db="EMBL/GenBank/DDBJ databases">
        <title>Draft genome sequence of rust myrtle Austropuccinia psidii MF-1, a brazilian biotype.</title>
        <authorList>
            <person name="Quecine M.C."/>
            <person name="Pachon D.M.R."/>
            <person name="Bonatelli M.L."/>
            <person name="Correr F.H."/>
            <person name="Franceschini L.M."/>
            <person name="Leite T.F."/>
            <person name="Margarido G.R.A."/>
            <person name="Almeida C.A."/>
            <person name="Ferrarezi J.A."/>
            <person name="Labate C.A."/>
        </authorList>
    </citation>
    <scope>NUCLEOTIDE SEQUENCE</scope>
    <source>
        <strain evidence="2">MF-1</strain>
    </source>
</reference>
<gene>
    <name evidence="2" type="ORF">O181_028295</name>
</gene>
<name>A0A9Q3CSG1_9BASI</name>
<feature type="compositionally biased region" description="Basic and acidic residues" evidence="1">
    <location>
        <begin position="77"/>
        <end position="86"/>
    </location>
</feature>
<dbReference type="AlphaFoldDB" id="A0A9Q3CSG1"/>
<dbReference type="EMBL" id="AVOT02009670">
    <property type="protein sequence ID" value="MBW0488580.1"/>
    <property type="molecule type" value="Genomic_DNA"/>
</dbReference>
<evidence type="ECO:0000313" key="3">
    <source>
        <dbReference type="Proteomes" id="UP000765509"/>
    </source>
</evidence>
<proteinExistence type="predicted"/>